<keyword evidence="1" id="KW-0472">Membrane</keyword>
<dbReference type="InterPro" id="IPR045629">
    <property type="entry name" value="DUF6232"/>
</dbReference>
<dbReference type="EMBL" id="JACHEO010000028">
    <property type="protein sequence ID" value="MBB5349530.1"/>
    <property type="molecule type" value="Genomic_DNA"/>
</dbReference>
<keyword evidence="3" id="KW-1185">Reference proteome</keyword>
<accession>A0A840V6J3</accession>
<proteinExistence type="predicted"/>
<dbReference type="AlphaFoldDB" id="A0A840V6J3"/>
<feature type="transmembrane region" description="Helical" evidence="1">
    <location>
        <begin position="47"/>
        <end position="66"/>
    </location>
</feature>
<organism evidence="2 3">
    <name type="scientific">Desulfoprunum benzoelyticum</name>
    <dbReference type="NCBI Taxonomy" id="1506996"/>
    <lineage>
        <taxon>Bacteria</taxon>
        <taxon>Pseudomonadati</taxon>
        <taxon>Thermodesulfobacteriota</taxon>
        <taxon>Desulfobulbia</taxon>
        <taxon>Desulfobulbales</taxon>
        <taxon>Desulfobulbaceae</taxon>
        <taxon>Desulfoprunum</taxon>
    </lineage>
</organism>
<protein>
    <recommendedName>
        <fullName evidence="4">QacE</fullName>
    </recommendedName>
</protein>
<dbReference type="RefSeq" id="WP_183352315.1">
    <property type="nucleotide sequence ID" value="NZ_JACHEO010000028.1"/>
</dbReference>
<evidence type="ECO:0000313" key="3">
    <source>
        <dbReference type="Proteomes" id="UP000539642"/>
    </source>
</evidence>
<feature type="transmembrane region" description="Helical" evidence="1">
    <location>
        <begin position="72"/>
        <end position="92"/>
    </location>
</feature>
<gene>
    <name evidence="2" type="ORF">HNQ81_003286</name>
</gene>
<name>A0A840V6J3_9BACT</name>
<dbReference type="Proteomes" id="UP000539642">
    <property type="component" value="Unassembled WGS sequence"/>
</dbReference>
<keyword evidence="1" id="KW-0812">Transmembrane</keyword>
<evidence type="ECO:0000256" key="1">
    <source>
        <dbReference type="SAM" id="Phobius"/>
    </source>
</evidence>
<evidence type="ECO:0000313" key="2">
    <source>
        <dbReference type="EMBL" id="MBB5349530.1"/>
    </source>
</evidence>
<evidence type="ECO:0008006" key="4">
    <source>
        <dbReference type="Google" id="ProtNLM"/>
    </source>
</evidence>
<comment type="caution">
    <text evidence="2">The sequence shown here is derived from an EMBL/GenBank/DDBJ whole genome shotgun (WGS) entry which is preliminary data.</text>
</comment>
<reference evidence="2 3" key="1">
    <citation type="submission" date="2020-08" db="EMBL/GenBank/DDBJ databases">
        <title>Genomic Encyclopedia of Type Strains, Phase IV (KMG-IV): sequencing the most valuable type-strain genomes for metagenomic binning, comparative biology and taxonomic classification.</title>
        <authorList>
            <person name="Goeker M."/>
        </authorList>
    </citation>
    <scope>NUCLEOTIDE SEQUENCE [LARGE SCALE GENOMIC DNA]</scope>
    <source>
        <strain evidence="2 3">DSM 28570</strain>
    </source>
</reference>
<dbReference type="Pfam" id="PF19744">
    <property type="entry name" value="DUF6232"/>
    <property type="match status" value="1"/>
</dbReference>
<sequence length="137" mass="15589">MEEVVFFDDGNVKVTNARFIAMQKTYAISAINSIRTKVFDETKSREFYKLIVFGLVLWGIAQLLMMNEDKGGSISILILIFVSIVFTIWWGVNEKKKIIHYIILTTSSGEVEALRSDVPGYVEQIEEALSKAIVYRS</sequence>
<keyword evidence="1" id="KW-1133">Transmembrane helix</keyword>